<dbReference type="PIRSF" id="PIRSF039117">
    <property type="entry name" value="KaiC"/>
    <property type="match status" value="1"/>
</dbReference>
<dbReference type="InterPro" id="IPR014774">
    <property type="entry name" value="KaiC-like_dom"/>
</dbReference>
<dbReference type="Gene3D" id="3.40.50.300">
    <property type="entry name" value="P-loop containing nucleotide triphosphate hydrolases"/>
    <property type="match status" value="2"/>
</dbReference>
<evidence type="ECO:0000256" key="2">
    <source>
        <dbReference type="ARBA" id="ARBA00022553"/>
    </source>
</evidence>
<dbReference type="InterPro" id="IPR030665">
    <property type="entry name" value="KaiC"/>
</dbReference>
<evidence type="ECO:0000256" key="1">
    <source>
        <dbReference type="ARBA" id="ARBA00012513"/>
    </source>
</evidence>
<sequence>MTTGVPGLDTVLNGGLLPGGVYIVQGSPGAGKTILANQICFHRVHRGEKVLYVTLLAESHSRLMQHLSRMSFYDADCIPSSVFYLSGYDDLENEGLEGILRLINRESQKRGASLIVIDGVFVLEETVHSEREFRKFVNYLSTLAALLKATILMLTNSKRTQASPEYTMVDGWFELATSTEGYRSRRHVQVHKFRGSGFIAGLHNTEISNDGMRVLPRLEMTEGIGADEAELGRRTTSGLEQLDGLLGGGVPVGSTTLVLGPTGIGKTSLGLHFISRSSDEAPGLIFGFYETQRRLEMRAKSIGIDLAGLTQQGRVEVLWQPPTEHVLDALGYRLLEAVRRSGAKRVFVDGIGGIEQSAAYPQRIPSFLAALTKELRDEGVTSMYSAEVPQVLGHQSDLSFGRISAVAENIVLLRYVELDSRLRRLISLLKVRESDFDAAIREFEITDQGVRVGQVFRHAEGLLTGHAHRQPPADV</sequence>
<dbReference type="InterPro" id="IPR027417">
    <property type="entry name" value="P-loop_NTPase"/>
</dbReference>
<keyword evidence="5" id="KW-0418">Kinase</keyword>
<reference evidence="8" key="1">
    <citation type="submission" date="2020-03" db="EMBL/GenBank/DDBJ databases">
        <title>Solimonas marina sp. nov., isolated from deep seawater of the Pacific Ocean.</title>
        <authorList>
            <person name="Liu X."/>
            <person name="Lai Q."/>
            <person name="Sun F."/>
            <person name="Gai Y."/>
            <person name="Li G."/>
            <person name="Shao Z."/>
        </authorList>
    </citation>
    <scope>NUCLEOTIDE SEQUENCE</scope>
    <source>
        <strain evidence="8">C16B3</strain>
    </source>
</reference>
<feature type="domain" description="KaiC" evidence="7">
    <location>
        <begin position="233"/>
        <end position="466"/>
    </location>
</feature>
<dbReference type="EC" id="2.7.11.1" evidence="1"/>
<dbReference type="EMBL" id="JAAVXB010000009">
    <property type="protein sequence ID" value="NKF23694.1"/>
    <property type="molecule type" value="Genomic_DNA"/>
</dbReference>
<evidence type="ECO:0000256" key="3">
    <source>
        <dbReference type="ARBA" id="ARBA00022679"/>
    </source>
</evidence>
<dbReference type="AlphaFoldDB" id="A0A970B9T7"/>
<keyword evidence="3" id="KW-0808">Transferase</keyword>
<dbReference type="Pfam" id="PF06745">
    <property type="entry name" value="ATPase"/>
    <property type="match status" value="2"/>
</dbReference>
<dbReference type="InterPro" id="IPR051347">
    <property type="entry name" value="Circadian_clock_KaiC-rel"/>
</dbReference>
<dbReference type="SMART" id="SM00382">
    <property type="entry name" value="AAA"/>
    <property type="match status" value="2"/>
</dbReference>
<proteinExistence type="predicted"/>
<evidence type="ECO:0000256" key="4">
    <source>
        <dbReference type="ARBA" id="ARBA00022737"/>
    </source>
</evidence>
<dbReference type="Proteomes" id="UP000653472">
    <property type="component" value="Unassembled WGS sequence"/>
</dbReference>
<protein>
    <recommendedName>
        <fullName evidence="1">non-specific serine/threonine protein kinase</fullName>
        <ecNumber evidence="1">2.7.11.1</ecNumber>
    </recommendedName>
</protein>
<evidence type="ECO:0000256" key="5">
    <source>
        <dbReference type="ARBA" id="ARBA00022777"/>
    </source>
</evidence>
<dbReference type="PROSITE" id="PS51146">
    <property type="entry name" value="KAIC"/>
    <property type="match status" value="2"/>
</dbReference>
<keyword evidence="4" id="KW-0677">Repeat</keyword>
<feature type="domain" description="KaiC" evidence="7">
    <location>
        <begin position="1"/>
        <end position="228"/>
    </location>
</feature>
<keyword evidence="9" id="KW-1185">Reference proteome</keyword>
<dbReference type="GO" id="GO:0005524">
    <property type="term" value="F:ATP binding"/>
    <property type="evidence" value="ECO:0007669"/>
    <property type="project" value="InterPro"/>
</dbReference>
<name>A0A970B9T7_9GAMM</name>
<evidence type="ECO:0000313" key="8">
    <source>
        <dbReference type="EMBL" id="NKF23694.1"/>
    </source>
</evidence>
<dbReference type="InterPro" id="IPR010624">
    <property type="entry name" value="KaiC_dom"/>
</dbReference>
<organism evidence="8 9">
    <name type="scientific">Solimonas marina</name>
    <dbReference type="NCBI Taxonomy" id="2714601"/>
    <lineage>
        <taxon>Bacteria</taxon>
        <taxon>Pseudomonadati</taxon>
        <taxon>Pseudomonadota</taxon>
        <taxon>Gammaproteobacteria</taxon>
        <taxon>Nevskiales</taxon>
        <taxon>Nevskiaceae</taxon>
        <taxon>Solimonas</taxon>
    </lineage>
</organism>
<gene>
    <name evidence="8" type="ORF">G7Y82_15355</name>
</gene>
<dbReference type="PANTHER" id="PTHR42926">
    <property type="match status" value="1"/>
</dbReference>
<evidence type="ECO:0000313" key="9">
    <source>
        <dbReference type="Proteomes" id="UP000653472"/>
    </source>
</evidence>
<dbReference type="PANTHER" id="PTHR42926:SF1">
    <property type="entry name" value="CIRCADIAN CLOCK OSCILLATOR PROTEIN KAIC 1"/>
    <property type="match status" value="1"/>
</dbReference>
<accession>A0A970B9T7</accession>
<dbReference type="InterPro" id="IPR003593">
    <property type="entry name" value="AAA+_ATPase"/>
</dbReference>
<keyword evidence="2" id="KW-0597">Phosphoprotein</keyword>
<comment type="caution">
    <text evidence="8">The sequence shown here is derived from an EMBL/GenBank/DDBJ whole genome shotgun (WGS) entry which is preliminary data.</text>
</comment>
<dbReference type="GO" id="GO:0004674">
    <property type="term" value="F:protein serine/threonine kinase activity"/>
    <property type="evidence" value="ECO:0007669"/>
    <property type="project" value="UniProtKB-EC"/>
</dbReference>
<dbReference type="SUPFAM" id="SSF52540">
    <property type="entry name" value="P-loop containing nucleoside triphosphate hydrolases"/>
    <property type="match status" value="2"/>
</dbReference>
<evidence type="ECO:0000259" key="7">
    <source>
        <dbReference type="PROSITE" id="PS51146"/>
    </source>
</evidence>
<dbReference type="GO" id="GO:0016787">
    <property type="term" value="F:hydrolase activity"/>
    <property type="evidence" value="ECO:0007669"/>
    <property type="project" value="UniProtKB-KW"/>
</dbReference>
<keyword evidence="6" id="KW-0378">Hydrolase</keyword>
<evidence type="ECO:0000256" key="6">
    <source>
        <dbReference type="ARBA" id="ARBA00022801"/>
    </source>
</evidence>